<keyword evidence="3" id="KW-0472">Membrane</keyword>
<organism evidence="4 5">
    <name type="scientific">Zygosaccharomyces rouxii</name>
    <dbReference type="NCBI Taxonomy" id="4956"/>
    <lineage>
        <taxon>Eukaryota</taxon>
        <taxon>Fungi</taxon>
        <taxon>Dikarya</taxon>
        <taxon>Ascomycota</taxon>
        <taxon>Saccharomycotina</taxon>
        <taxon>Saccharomycetes</taxon>
        <taxon>Saccharomycetales</taxon>
        <taxon>Saccharomycetaceae</taxon>
        <taxon>Zygosaccharomyces</taxon>
    </lineage>
</organism>
<dbReference type="AlphaFoldDB" id="A0A1Q3AFW8"/>
<accession>A0A1Q3AFW8</accession>
<keyword evidence="2" id="KW-0496">Mitochondrion</keyword>
<gene>
    <name evidence="4" type="ORF">ZYGR_0AN01020</name>
</gene>
<dbReference type="Proteomes" id="UP000187013">
    <property type="component" value="Unassembled WGS sequence"/>
</dbReference>
<dbReference type="Gene3D" id="1.10.442.10">
    <property type="entry name" value="Cytochrome c oxidase subunit IV"/>
    <property type="match status" value="1"/>
</dbReference>
<dbReference type="InterPro" id="IPR036639">
    <property type="entry name" value="Cyt_c_oxidase_su4_sf"/>
</dbReference>
<protein>
    <submittedName>
        <fullName evidence="4">Uncharacterized protein</fullName>
    </submittedName>
</protein>
<dbReference type="GO" id="GO:0006123">
    <property type="term" value="P:mitochondrial electron transport, cytochrome c to oxygen"/>
    <property type="evidence" value="ECO:0007669"/>
    <property type="project" value="InterPro"/>
</dbReference>
<keyword evidence="3" id="KW-0812">Transmembrane</keyword>
<dbReference type="InterPro" id="IPR004203">
    <property type="entry name" value="Cyt_c_oxidase_su4_fam"/>
</dbReference>
<dbReference type="SUPFAM" id="SSF81406">
    <property type="entry name" value="Mitochondrial cytochrome c oxidase subunit IV"/>
    <property type="match status" value="1"/>
</dbReference>
<dbReference type="GO" id="GO:0005739">
    <property type="term" value="C:mitochondrion"/>
    <property type="evidence" value="ECO:0007669"/>
    <property type="project" value="UniProtKB-SubCell"/>
</dbReference>
<keyword evidence="3" id="KW-1133">Transmembrane helix</keyword>
<dbReference type="GO" id="GO:0045277">
    <property type="term" value="C:respiratory chain complex IV"/>
    <property type="evidence" value="ECO:0007669"/>
    <property type="project" value="InterPro"/>
</dbReference>
<feature type="transmembrane region" description="Helical" evidence="3">
    <location>
        <begin position="89"/>
        <end position="110"/>
    </location>
</feature>
<dbReference type="EMBL" id="BDGX01000040">
    <property type="protein sequence ID" value="GAV54634.1"/>
    <property type="molecule type" value="Genomic_DNA"/>
</dbReference>
<evidence type="ECO:0000313" key="4">
    <source>
        <dbReference type="EMBL" id="GAV54634.1"/>
    </source>
</evidence>
<evidence type="ECO:0000256" key="2">
    <source>
        <dbReference type="ARBA" id="ARBA00023128"/>
    </source>
</evidence>
<comment type="caution">
    <text evidence="4">The sequence shown here is derived from an EMBL/GenBank/DDBJ whole genome shotgun (WGS) entry which is preliminary data.</text>
</comment>
<proteinExistence type="predicted"/>
<evidence type="ECO:0000256" key="1">
    <source>
        <dbReference type="ARBA" id="ARBA00004173"/>
    </source>
</evidence>
<dbReference type="OrthoDB" id="186013at2759"/>
<reference evidence="4 5" key="1">
    <citation type="submission" date="2016-08" db="EMBL/GenBank/DDBJ databases">
        <title>Draft genome sequence of allopolyploid Zygosaccharomyces rouxii.</title>
        <authorList>
            <person name="Watanabe J."/>
            <person name="Uehara K."/>
            <person name="Mogi Y."/>
            <person name="Tsukioka Y."/>
        </authorList>
    </citation>
    <scope>NUCLEOTIDE SEQUENCE [LARGE SCALE GENOMIC DNA]</scope>
    <source>
        <strain evidence="4 5">NBRC 110957</strain>
    </source>
</reference>
<sequence>MWARFTLKQLTKRPASSLSYTPPSMVDLPSRWLTMSPQLQEEITEYLVWKMEDSWKLMTVDEIKASYYISYGTWGPRVKSGIQLTPMLLIWKGLFSTLLFTALGVSLINLKRDKQIGQTLNELQQNSIE</sequence>
<comment type="subcellular location">
    <subcellularLocation>
        <location evidence="1">Mitochondrion</location>
    </subcellularLocation>
</comment>
<evidence type="ECO:0000313" key="5">
    <source>
        <dbReference type="Proteomes" id="UP000187013"/>
    </source>
</evidence>
<evidence type="ECO:0000256" key="3">
    <source>
        <dbReference type="SAM" id="Phobius"/>
    </source>
</evidence>
<name>A0A1Q3AFW8_ZYGRO</name>
<dbReference type="Pfam" id="PF02936">
    <property type="entry name" value="COX4"/>
    <property type="match status" value="1"/>
</dbReference>